<evidence type="ECO:0000313" key="1">
    <source>
        <dbReference type="Proteomes" id="UP000887565"/>
    </source>
</evidence>
<organism evidence="1 2">
    <name type="scientific">Romanomermis culicivorax</name>
    <name type="common">Nematode worm</name>
    <dbReference type="NCBI Taxonomy" id="13658"/>
    <lineage>
        <taxon>Eukaryota</taxon>
        <taxon>Metazoa</taxon>
        <taxon>Ecdysozoa</taxon>
        <taxon>Nematoda</taxon>
        <taxon>Enoplea</taxon>
        <taxon>Dorylaimia</taxon>
        <taxon>Mermithida</taxon>
        <taxon>Mermithoidea</taxon>
        <taxon>Mermithidae</taxon>
        <taxon>Romanomermis</taxon>
    </lineage>
</organism>
<accession>A0A915K104</accession>
<protein>
    <submittedName>
        <fullName evidence="2">Uncharacterized protein</fullName>
    </submittedName>
</protein>
<keyword evidence="1" id="KW-1185">Reference proteome</keyword>
<dbReference type="WBParaSite" id="nRc.2.0.1.t31989-RA">
    <property type="protein sequence ID" value="nRc.2.0.1.t31989-RA"/>
    <property type="gene ID" value="nRc.2.0.1.g31989"/>
</dbReference>
<evidence type="ECO:0000313" key="2">
    <source>
        <dbReference type="WBParaSite" id="nRc.2.0.1.t31989-RA"/>
    </source>
</evidence>
<reference evidence="2" key="1">
    <citation type="submission" date="2022-11" db="UniProtKB">
        <authorList>
            <consortium name="WormBaseParasite"/>
        </authorList>
    </citation>
    <scope>IDENTIFICATION</scope>
</reference>
<proteinExistence type="predicted"/>
<dbReference type="Proteomes" id="UP000887565">
    <property type="component" value="Unplaced"/>
</dbReference>
<name>A0A915K104_ROMCU</name>
<dbReference type="AlphaFoldDB" id="A0A915K104"/>
<sequence>MNMKTVKPIKANNFSQRPRPWPLHVKNRAILIKGFCDGWLYLPAFAVAMSKIIRSKYKE</sequence>